<reference evidence="2" key="1">
    <citation type="journal article" date="2019" name="Int. J. Syst. Evol. Microbiol.">
        <title>The Global Catalogue of Microorganisms (GCM) 10K type strain sequencing project: providing services to taxonomists for standard genome sequencing and annotation.</title>
        <authorList>
            <consortium name="The Broad Institute Genomics Platform"/>
            <consortium name="The Broad Institute Genome Sequencing Center for Infectious Disease"/>
            <person name="Wu L."/>
            <person name="Ma J."/>
        </authorList>
    </citation>
    <scope>NUCLEOTIDE SEQUENCE [LARGE SCALE GENOMIC DNA]</scope>
    <source>
        <strain evidence="2">KACC 12508</strain>
    </source>
</reference>
<proteinExistence type="predicted"/>
<evidence type="ECO:0000313" key="2">
    <source>
        <dbReference type="Proteomes" id="UP001596542"/>
    </source>
</evidence>
<protein>
    <submittedName>
        <fullName evidence="1">Uncharacterized protein</fullName>
    </submittedName>
</protein>
<comment type="caution">
    <text evidence="1">The sequence shown here is derived from an EMBL/GenBank/DDBJ whole genome shotgun (WGS) entry which is preliminary data.</text>
</comment>
<keyword evidence="2" id="KW-1185">Reference proteome</keyword>
<gene>
    <name evidence="1" type="ORF">ACFQPC_05235</name>
</gene>
<dbReference type="Proteomes" id="UP001596542">
    <property type="component" value="Unassembled WGS sequence"/>
</dbReference>
<name>A0ABW2I8U5_9BURK</name>
<dbReference type="EMBL" id="JBHTBU010000001">
    <property type="protein sequence ID" value="MFC7287436.1"/>
    <property type="molecule type" value="Genomic_DNA"/>
</dbReference>
<accession>A0ABW2I8U5</accession>
<sequence>MSISQKIRSLHCGFQRGLGFEVIAGENCILIKNVPFELEGIIAKWIDELPIELMSGPVALVKLYPTEGMALTESGWSAFISWMTETLNSAQHEPNFPLKVRQSAKSSAQ</sequence>
<evidence type="ECO:0000313" key="1">
    <source>
        <dbReference type="EMBL" id="MFC7287436.1"/>
    </source>
</evidence>
<organism evidence="1 2">
    <name type="scientific">Herminiimonas glaciei</name>
    <dbReference type="NCBI Taxonomy" id="523788"/>
    <lineage>
        <taxon>Bacteria</taxon>
        <taxon>Pseudomonadati</taxon>
        <taxon>Pseudomonadota</taxon>
        <taxon>Betaproteobacteria</taxon>
        <taxon>Burkholderiales</taxon>
        <taxon>Oxalobacteraceae</taxon>
        <taxon>Herminiimonas</taxon>
    </lineage>
</organism>
<dbReference type="RefSeq" id="WP_124574086.1">
    <property type="nucleotide sequence ID" value="NZ_JBHTBU010000001.1"/>
</dbReference>